<dbReference type="OrthoDB" id="661148at2759"/>
<keyword evidence="3" id="KW-1185">Reference proteome</keyword>
<accession>A0A9D4IR82</accession>
<organism evidence="2 3">
    <name type="scientific">Dreissena polymorpha</name>
    <name type="common">Zebra mussel</name>
    <name type="synonym">Mytilus polymorpha</name>
    <dbReference type="NCBI Taxonomy" id="45954"/>
    <lineage>
        <taxon>Eukaryota</taxon>
        <taxon>Metazoa</taxon>
        <taxon>Spiralia</taxon>
        <taxon>Lophotrochozoa</taxon>
        <taxon>Mollusca</taxon>
        <taxon>Bivalvia</taxon>
        <taxon>Autobranchia</taxon>
        <taxon>Heteroconchia</taxon>
        <taxon>Euheterodonta</taxon>
        <taxon>Imparidentia</taxon>
        <taxon>Neoheterodontei</taxon>
        <taxon>Myida</taxon>
        <taxon>Dreissenoidea</taxon>
        <taxon>Dreissenidae</taxon>
        <taxon>Dreissena</taxon>
    </lineage>
</organism>
<reference evidence="2" key="2">
    <citation type="submission" date="2020-11" db="EMBL/GenBank/DDBJ databases">
        <authorList>
            <person name="McCartney M.A."/>
            <person name="Auch B."/>
            <person name="Kono T."/>
            <person name="Mallez S."/>
            <person name="Becker A."/>
            <person name="Gohl D.M."/>
            <person name="Silverstein K.A.T."/>
            <person name="Koren S."/>
            <person name="Bechman K.B."/>
            <person name="Herman A."/>
            <person name="Abrahante J.E."/>
            <person name="Garbe J."/>
        </authorList>
    </citation>
    <scope>NUCLEOTIDE SEQUENCE</scope>
    <source>
        <strain evidence="2">Duluth1</strain>
        <tissue evidence="2">Whole animal</tissue>
    </source>
</reference>
<evidence type="ECO:0000313" key="3">
    <source>
        <dbReference type="Proteomes" id="UP000828390"/>
    </source>
</evidence>
<dbReference type="EMBL" id="JAIWYP010000008">
    <property type="protein sequence ID" value="KAH3783635.1"/>
    <property type="molecule type" value="Genomic_DNA"/>
</dbReference>
<feature type="region of interest" description="Disordered" evidence="1">
    <location>
        <begin position="174"/>
        <end position="199"/>
    </location>
</feature>
<reference evidence="2" key="1">
    <citation type="journal article" date="2019" name="bioRxiv">
        <title>The Genome of the Zebra Mussel, Dreissena polymorpha: A Resource for Invasive Species Research.</title>
        <authorList>
            <person name="McCartney M.A."/>
            <person name="Auch B."/>
            <person name="Kono T."/>
            <person name="Mallez S."/>
            <person name="Zhang Y."/>
            <person name="Obille A."/>
            <person name="Becker A."/>
            <person name="Abrahante J.E."/>
            <person name="Garbe J."/>
            <person name="Badalamenti J.P."/>
            <person name="Herman A."/>
            <person name="Mangelson H."/>
            <person name="Liachko I."/>
            <person name="Sullivan S."/>
            <person name="Sone E.D."/>
            <person name="Koren S."/>
            <person name="Silverstein K.A.T."/>
            <person name="Beckman K.B."/>
            <person name="Gohl D.M."/>
        </authorList>
    </citation>
    <scope>NUCLEOTIDE SEQUENCE</scope>
    <source>
        <strain evidence="2">Duluth1</strain>
        <tissue evidence="2">Whole animal</tissue>
    </source>
</reference>
<evidence type="ECO:0000313" key="2">
    <source>
        <dbReference type="EMBL" id="KAH3783635.1"/>
    </source>
</evidence>
<comment type="caution">
    <text evidence="2">The sequence shown here is derived from an EMBL/GenBank/DDBJ whole genome shotgun (WGS) entry which is preliminary data.</text>
</comment>
<name>A0A9D4IR82_DREPO</name>
<feature type="compositionally biased region" description="Basic and acidic residues" evidence="1">
    <location>
        <begin position="188"/>
        <end position="199"/>
    </location>
</feature>
<proteinExistence type="predicted"/>
<feature type="compositionally biased region" description="Acidic residues" evidence="1">
    <location>
        <begin position="174"/>
        <end position="187"/>
    </location>
</feature>
<sequence>MARSGTVTPMSVGAISLHSDATSSTQGLSDDPRAKLMYYIDKVCGVLNLRGIDPSLDRYMAYHNYRSVDKSNLDQLLILANAFRPRRLLGSCLFINNQICDKAGFTTMTFPKVPRIERRFNIDADFVDIPTVGRIEITKVMVVKTSWLRYTFNVPYAIIEQQLQRFCLEEEVEEEEEEMEKDEDKEDEDRSRRDDLKKKLDKACCVCIMC</sequence>
<gene>
    <name evidence="2" type="ORF">DPMN_161577</name>
</gene>
<dbReference type="Proteomes" id="UP000828390">
    <property type="component" value="Unassembled WGS sequence"/>
</dbReference>
<evidence type="ECO:0000256" key="1">
    <source>
        <dbReference type="SAM" id="MobiDB-lite"/>
    </source>
</evidence>
<dbReference type="AlphaFoldDB" id="A0A9D4IR82"/>
<protein>
    <submittedName>
        <fullName evidence="2">Uncharacterized protein</fullName>
    </submittedName>
</protein>